<dbReference type="PANTHER" id="PTHR47959">
    <property type="entry name" value="ATP-DEPENDENT RNA HELICASE RHLE-RELATED"/>
    <property type="match status" value="1"/>
</dbReference>
<organism evidence="6 7">
    <name type="scientific">Dillenia turbinata</name>
    <dbReference type="NCBI Taxonomy" id="194707"/>
    <lineage>
        <taxon>Eukaryota</taxon>
        <taxon>Viridiplantae</taxon>
        <taxon>Streptophyta</taxon>
        <taxon>Embryophyta</taxon>
        <taxon>Tracheophyta</taxon>
        <taxon>Spermatophyta</taxon>
        <taxon>Magnoliopsida</taxon>
        <taxon>eudicotyledons</taxon>
        <taxon>Gunneridae</taxon>
        <taxon>Pentapetalae</taxon>
        <taxon>Dilleniales</taxon>
        <taxon>Dilleniaceae</taxon>
        <taxon>Dillenia</taxon>
    </lineage>
</organism>
<sequence>MSGGEPLVSSKAELKRLEKQKKNAKSGGFESFGLSPNVFRRKTMPLILQGFDVVAMACTGSGKTAAFLFPMLQKFQQHVPQSRIRTLILSPTRDLAIQNLKLTKEVGRYTACLISADLRTSLLVGGDSMESQFEELVQIPDIIIATPGRLMHHLSEVDDMSLRKVEYVLHKILDQLNENHQTLLFSATLPSALAEFAQSGLRDLQLVWLDLETKISPELKLSFFTLRHEEKYAALLYLVRENIGSNQQTLIFVSTKHHV</sequence>
<feature type="domain" description="Helicase ATP-binding" evidence="5">
    <location>
        <begin position="44"/>
        <end position="207"/>
    </location>
</feature>
<dbReference type="InterPro" id="IPR027417">
    <property type="entry name" value="P-loop_NTPase"/>
</dbReference>
<dbReference type="GO" id="GO:0005829">
    <property type="term" value="C:cytosol"/>
    <property type="evidence" value="ECO:0007669"/>
    <property type="project" value="TreeGrafter"/>
</dbReference>
<reference evidence="6 7" key="1">
    <citation type="submission" date="2023-12" db="EMBL/GenBank/DDBJ databases">
        <title>A high-quality genome assembly for Dillenia turbinata (Dilleniales).</title>
        <authorList>
            <person name="Chanderbali A."/>
        </authorList>
    </citation>
    <scope>NUCLEOTIDE SEQUENCE [LARGE SCALE GENOMIC DNA]</scope>
    <source>
        <strain evidence="6">LSX21</strain>
        <tissue evidence="6">Leaf</tissue>
    </source>
</reference>
<dbReference type="EMBL" id="JBAMMX010000006">
    <property type="protein sequence ID" value="KAK6938334.1"/>
    <property type="molecule type" value="Genomic_DNA"/>
</dbReference>
<dbReference type="InterPro" id="IPR014001">
    <property type="entry name" value="Helicase_ATP-bd"/>
</dbReference>
<dbReference type="GO" id="GO:0003676">
    <property type="term" value="F:nucleic acid binding"/>
    <property type="evidence" value="ECO:0007669"/>
    <property type="project" value="InterPro"/>
</dbReference>
<dbReference type="AlphaFoldDB" id="A0AAN8VQT2"/>
<evidence type="ECO:0000313" key="6">
    <source>
        <dbReference type="EMBL" id="KAK6938334.1"/>
    </source>
</evidence>
<keyword evidence="2" id="KW-0378">Hydrolase</keyword>
<keyword evidence="7" id="KW-1185">Reference proteome</keyword>
<evidence type="ECO:0000256" key="1">
    <source>
        <dbReference type="ARBA" id="ARBA00022741"/>
    </source>
</evidence>
<dbReference type="GO" id="GO:0005524">
    <property type="term" value="F:ATP binding"/>
    <property type="evidence" value="ECO:0007669"/>
    <property type="project" value="UniProtKB-KW"/>
</dbReference>
<dbReference type="GO" id="GO:0016787">
    <property type="term" value="F:hydrolase activity"/>
    <property type="evidence" value="ECO:0007669"/>
    <property type="project" value="UniProtKB-KW"/>
</dbReference>
<dbReference type="SMART" id="SM00487">
    <property type="entry name" value="DEXDc"/>
    <property type="match status" value="1"/>
</dbReference>
<keyword evidence="1" id="KW-0547">Nucleotide-binding</keyword>
<name>A0AAN8VQT2_9MAGN</name>
<evidence type="ECO:0000313" key="7">
    <source>
        <dbReference type="Proteomes" id="UP001370490"/>
    </source>
</evidence>
<evidence type="ECO:0000256" key="4">
    <source>
        <dbReference type="ARBA" id="ARBA00022840"/>
    </source>
</evidence>
<protein>
    <submittedName>
        <fullName evidence="6">DEAD/DEAH box helicase domain</fullName>
    </submittedName>
</protein>
<evidence type="ECO:0000259" key="5">
    <source>
        <dbReference type="PROSITE" id="PS51192"/>
    </source>
</evidence>
<dbReference type="PROSITE" id="PS51192">
    <property type="entry name" value="HELICASE_ATP_BIND_1"/>
    <property type="match status" value="1"/>
</dbReference>
<keyword evidence="4" id="KW-0067">ATP-binding</keyword>
<gene>
    <name evidence="6" type="ORF">RJ641_031842</name>
</gene>
<dbReference type="Pfam" id="PF00270">
    <property type="entry name" value="DEAD"/>
    <property type="match status" value="1"/>
</dbReference>
<dbReference type="Proteomes" id="UP001370490">
    <property type="component" value="Unassembled WGS sequence"/>
</dbReference>
<keyword evidence="3 6" id="KW-0347">Helicase</keyword>
<dbReference type="Gene3D" id="3.40.50.300">
    <property type="entry name" value="P-loop containing nucleotide triphosphate hydrolases"/>
    <property type="match status" value="1"/>
</dbReference>
<dbReference type="GO" id="GO:0003724">
    <property type="term" value="F:RNA helicase activity"/>
    <property type="evidence" value="ECO:0007669"/>
    <property type="project" value="TreeGrafter"/>
</dbReference>
<evidence type="ECO:0000256" key="3">
    <source>
        <dbReference type="ARBA" id="ARBA00022806"/>
    </source>
</evidence>
<dbReference type="InterPro" id="IPR050079">
    <property type="entry name" value="DEAD_box_RNA_helicase"/>
</dbReference>
<comment type="caution">
    <text evidence="6">The sequence shown here is derived from an EMBL/GenBank/DDBJ whole genome shotgun (WGS) entry which is preliminary data.</text>
</comment>
<dbReference type="InterPro" id="IPR011545">
    <property type="entry name" value="DEAD/DEAH_box_helicase_dom"/>
</dbReference>
<dbReference type="SUPFAM" id="SSF52540">
    <property type="entry name" value="P-loop containing nucleoside triphosphate hydrolases"/>
    <property type="match status" value="1"/>
</dbReference>
<proteinExistence type="predicted"/>
<evidence type="ECO:0000256" key="2">
    <source>
        <dbReference type="ARBA" id="ARBA00022801"/>
    </source>
</evidence>
<accession>A0AAN8VQT2</accession>
<dbReference type="PANTHER" id="PTHR47959:SF8">
    <property type="entry name" value="RNA HELICASE"/>
    <property type="match status" value="1"/>
</dbReference>